<reference evidence="1 2" key="2">
    <citation type="submission" date="2017-10" db="EMBL/GenBank/DDBJ databases">
        <title>Extensive intraspecific genome diversity in a model arbuscular mycorrhizal fungus.</title>
        <authorList>
            <person name="Chen E.C.H."/>
            <person name="Morin E."/>
            <person name="Baudet D."/>
            <person name="Noel J."/>
            <person name="Ndikumana S."/>
            <person name="Charron P."/>
            <person name="St-Onge C."/>
            <person name="Giorgi J."/>
            <person name="Grigoriev I.V."/>
            <person name="Roux C."/>
            <person name="Martin F.M."/>
            <person name="Corradi N."/>
        </authorList>
    </citation>
    <scope>NUCLEOTIDE SEQUENCE [LARGE SCALE GENOMIC DNA]</scope>
    <source>
        <strain evidence="1 2">C2</strain>
    </source>
</reference>
<comment type="caution">
    <text evidence="1">The sequence shown here is derived from an EMBL/GenBank/DDBJ whole genome shotgun (WGS) entry which is preliminary data.</text>
</comment>
<dbReference type="OrthoDB" id="2347581at2759"/>
<proteinExistence type="predicted"/>
<name>A0A2N1NM02_9GLOM</name>
<evidence type="ECO:0000313" key="1">
    <source>
        <dbReference type="EMBL" id="PKK74957.1"/>
    </source>
</evidence>
<evidence type="ECO:0000313" key="2">
    <source>
        <dbReference type="Proteomes" id="UP000233469"/>
    </source>
</evidence>
<sequence>MNQNHNFSHNLQLADLQAGGQDNLNPFYNFDSLNMNAFNTSQNHFHDNINNTNGYYPNVNLSDTTFQPQLNRSNIFIFEIPGFEIVIRPKVNQFMNLNNLNNLNMPSMNSYSSVAANQNYVDGNSASGSYVNNMNTMNMQNIYNNNNNQSFITNNSQYQFQQQNSLGYNNHQG</sequence>
<dbReference type="Proteomes" id="UP000233469">
    <property type="component" value="Unassembled WGS sequence"/>
</dbReference>
<reference evidence="1 2" key="1">
    <citation type="submission" date="2016-04" db="EMBL/GenBank/DDBJ databases">
        <title>Genome analyses suggest a sexual origin of heterokaryosis in a supposedly ancient asexual fungus.</title>
        <authorList>
            <person name="Ropars J."/>
            <person name="Sedzielewska K."/>
            <person name="Noel J."/>
            <person name="Charron P."/>
            <person name="Farinelli L."/>
            <person name="Marton T."/>
            <person name="Kruger M."/>
            <person name="Pelin A."/>
            <person name="Brachmann A."/>
            <person name="Corradi N."/>
        </authorList>
    </citation>
    <scope>NUCLEOTIDE SEQUENCE [LARGE SCALE GENOMIC DNA]</scope>
    <source>
        <strain evidence="1 2">C2</strain>
    </source>
</reference>
<gene>
    <name evidence="1" type="ORF">RhiirC2_774210</name>
</gene>
<accession>A0A2N1NM02</accession>
<dbReference type="VEuPathDB" id="FungiDB:FUN_007598"/>
<organism evidence="1 2">
    <name type="scientific">Rhizophagus irregularis</name>
    <dbReference type="NCBI Taxonomy" id="588596"/>
    <lineage>
        <taxon>Eukaryota</taxon>
        <taxon>Fungi</taxon>
        <taxon>Fungi incertae sedis</taxon>
        <taxon>Mucoromycota</taxon>
        <taxon>Glomeromycotina</taxon>
        <taxon>Glomeromycetes</taxon>
        <taxon>Glomerales</taxon>
        <taxon>Glomeraceae</taxon>
        <taxon>Rhizophagus</taxon>
    </lineage>
</organism>
<dbReference type="VEuPathDB" id="FungiDB:RhiirA1_461434"/>
<dbReference type="EMBL" id="LLXL01000275">
    <property type="protein sequence ID" value="PKK74957.1"/>
    <property type="molecule type" value="Genomic_DNA"/>
</dbReference>
<dbReference type="VEuPathDB" id="FungiDB:RhiirFUN_009177"/>
<protein>
    <submittedName>
        <fullName evidence="1">Uncharacterized protein</fullName>
    </submittedName>
</protein>
<dbReference type="AlphaFoldDB" id="A0A2N1NM02"/>